<dbReference type="EMBL" id="UWJD01000001">
    <property type="protein sequence ID" value="VCT84136.1"/>
    <property type="molecule type" value="Genomic_DNA"/>
</dbReference>
<keyword evidence="1" id="KW-1133">Transmembrane helix</keyword>
<dbReference type="EMBL" id="CAKJVE010000004">
    <property type="protein sequence ID" value="CAG9708698.1"/>
    <property type="molecule type" value="Genomic_DNA"/>
</dbReference>
<reference evidence="2" key="2">
    <citation type="submission" date="2021-10" db="EMBL/GenBank/DDBJ databases">
        <authorList>
            <person name="Mesa V."/>
        </authorList>
    </citation>
    <scope>NUCLEOTIDE SEQUENCE</scope>
    <source>
        <strain evidence="2">CC3_PB</strain>
    </source>
</reference>
<evidence type="ECO:0000313" key="3">
    <source>
        <dbReference type="EMBL" id="VCT84136.1"/>
    </source>
</evidence>
<proteinExistence type="predicted"/>
<evidence type="ECO:0000313" key="2">
    <source>
        <dbReference type="EMBL" id="CAG9708698.1"/>
    </source>
</evidence>
<evidence type="ECO:0000313" key="4">
    <source>
        <dbReference type="Proteomes" id="UP000431451"/>
    </source>
</evidence>
<evidence type="ECO:0000256" key="1">
    <source>
        <dbReference type="SAM" id="Phobius"/>
    </source>
</evidence>
<dbReference type="AlphaFoldDB" id="A0A650LXS4"/>
<dbReference type="Proteomes" id="UP000789738">
    <property type="component" value="Unassembled WGS sequence"/>
</dbReference>
<reference evidence="3 4" key="1">
    <citation type="submission" date="2018-06" db="EMBL/GenBank/DDBJ databases">
        <authorList>
            <consortium name="IHU Genomes"/>
        </authorList>
    </citation>
    <scope>NUCLEOTIDE SEQUENCE [LARGE SCALE GENOMIC DNA]</scope>
    <source>
        <strain evidence="3 4">NEC25</strain>
    </source>
</reference>
<sequence>MMKKYLLLVCLIIVLGFAILSGGTKYAYWGCGIIVLTFSAILIKNIYTYNISRKQISDNYINLKRNNLANTISALLLILLNANNDVLSIKIRKNLF</sequence>
<organism evidence="3 4">
    <name type="scientific">Clostridium neonatale</name>
    <dbReference type="NCBI Taxonomy" id="137838"/>
    <lineage>
        <taxon>Bacteria</taxon>
        <taxon>Bacillati</taxon>
        <taxon>Bacillota</taxon>
        <taxon>Clostridia</taxon>
        <taxon>Eubacteriales</taxon>
        <taxon>Clostridiaceae</taxon>
        <taxon>Clostridium</taxon>
    </lineage>
</organism>
<dbReference type="Proteomes" id="UP000431451">
    <property type="component" value="Unassembled WGS sequence"/>
</dbReference>
<keyword evidence="1" id="KW-0812">Transmembrane</keyword>
<accession>A0A650LXS4</accession>
<gene>
    <name evidence="2" type="ORF">CNEO_43776</name>
    <name evidence="3" type="ORF">CNEONATNEC25_01735</name>
</gene>
<feature type="transmembrane region" description="Helical" evidence="1">
    <location>
        <begin position="26"/>
        <end position="47"/>
    </location>
</feature>
<protein>
    <submittedName>
        <fullName evidence="3">Uncharacterized protein</fullName>
    </submittedName>
</protein>
<keyword evidence="1" id="KW-0472">Membrane</keyword>
<name>A0A650LXS4_9CLOT</name>